<evidence type="ECO:0008006" key="7">
    <source>
        <dbReference type="Google" id="ProtNLM"/>
    </source>
</evidence>
<keyword evidence="3" id="KW-0520">NAD</keyword>
<reference evidence="5 6" key="1">
    <citation type="submission" date="2019-06" db="EMBL/GenBank/DDBJ databases">
        <title>A chromosomal-level reference genome of Carpinus fangiana (Coryloideae, Betulaceae).</title>
        <authorList>
            <person name="Yang X."/>
            <person name="Wang Z."/>
            <person name="Zhang L."/>
            <person name="Hao G."/>
            <person name="Liu J."/>
            <person name="Yang Y."/>
        </authorList>
    </citation>
    <scope>NUCLEOTIDE SEQUENCE [LARGE SCALE GENOMIC DNA]</scope>
    <source>
        <strain evidence="5">Cfa_2016G</strain>
        <tissue evidence="5">Leaf</tissue>
    </source>
</reference>
<protein>
    <recommendedName>
        <fullName evidence="7">NAD(P)-binding protein</fullName>
    </recommendedName>
</protein>
<dbReference type="InterPro" id="IPR002347">
    <property type="entry name" value="SDR_fam"/>
</dbReference>
<dbReference type="InterPro" id="IPR036291">
    <property type="entry name" value="NAD(P)-bd_dom_sf"/>
</dbReference>
<evidence type="ECO:0000256" key="2">
    <source>
        <dbReference type="ARBA" id="ARBA00023002"/>
    </source>
</evidence>
<keyword evidence="2" id="KW-0560">Oxidoreductase</keyword>
<dbReference type="Proteomes" id="UP000327013">
    <property type="component" value="Unassembled WGS sequence"/>
</dbReference>
<comment type="caution">
    <text evidence="5">The sequence shown here is derived from an EMBL/GenBank/DDBJ whole genome shotgun (WGS) entry which is preliminary data.</text>
</comment>
<evidence type="ECO:0000256" key="4">
    <source>
        <dbReference type="ARBA" id="ARBA00023098"/>
    </source>
</evidence>
<evidence type="ECO:0000313" key="5">
    <source>
        <dbReference type="EMBL" id="KAB8346221.1"/>
    </source>
</evidence>
<dbReference type="Gene3D" id="3.40.50.720">
    <property type="entry name" value="NAD(P)-binding Rossmann-like Domain"/>
    <property type="match status" value="1"/>
</dbReference>
<dbReference type="FunFam" id="3.40.50.720:FF:000084">
    <property type="entry name" value="Short-chain dehydrogenase reductase"/>
    <property type="match status" value="1"/>
</dbReference>
<dbReference type="SUPFAM" id="SSF51735">
    <property type="entry name" value="NAD(P)-binding Rossmann-fold domains"/>
    <property type="match status" value="1"/>
</dbReference>
<evidence type="ECO:0000313" key="6">
    <source>
        <dbReference type="Proteomes" id="UP000327013"/>
    </source>
</evidence>
<dbReference type="InterPro" id="IPR020904">
    <property type="entry name" value="Sc_DH/Rdtase_CS"/>
</dbReference>
<evidence type="ECO:0000256" key="1">
    <source>
        <dbReference type="ARBA" id="ARBA00006484"/>
    </source>
</evidence>
<dbReference type="GO" id="GO:0006629">
    <property type="term" value="P:lipid metabolic process"/>
    <property type="evidence" value="ECO:0007669"/>
    <property type="project" value="UniProtKB-KW"/>
</dbReference>
<proteinExistence type="inferred from homology"/>
<dbReference type="OrthoDB" id="294295at2759"/>
<dbReference type="NCBIfam" id="NF005559">
    <property type="entry name" value="PRK07231.1"/>
    <property type="match status" value="1"/>
</dbReference>
<dbReference type="PANTHER" id="PTHR43180">
    <property type="entry name" value="3-OXOACYL-(ACYL-CARRIER-PROTEIN) REDUCTASE (AFU_ORTHOLOGUE AFUA_6G11210)"/>
    <property type="match status" value="1"/>
</dbReference>
<dbReference type="Pfam" id="PF13561">
    <property type="entry name" value="adh_short_C2"/>
    <property type="match status" value="1"/>
</dbReference>
<keyword evidence="4" id="KW-0443">Lipid metabolism</keyword>
<keyword evidence="6" id="KW-1185">Reference proteome</keyword>
<dbReference type="AlphaFoldDB" id="A0A5N6KV14"/>
<dbReference type="PROSITE" id="PS00061">
    <property type="entry name" value="ADH_SHORT"/>
    <property type="match status" value="1"/>
</dbReference>
<evidence type="ECO:0000256" key="3">
    <source>
        <dbReference type="ARBA" id="ARBA00023027"/>
    </source>
</evidence>
<dbReference type="PRINTS" id="PR00081">
    <property type="entry name" value="GDHRDH"/>
</dbReference>
<dbReference type="EMBL" id="VIBQ01000013">
    <property type="protein sequence ID" value="KAB8346221.1"/>
    <property type="molecule type" value="Genomic_DNA"/>
</dbReference>
<dbReference type="PANTHER" id="PTHR43180:SF28">
    <property type="entry name" value="NAD(P)-BINDING ROSSMANN-FOLD SUPERFAMILY PROTEIN"/>
    <property type="match status" value="1"/>
</dbReference>
<dbReference type="PRINTS" id="PR00080">
    <property type="entry name" value="SDRFAMILY"/>
</dbReference>
<dbReference type="GO" id="GO:0016491">
    <property type="term" value="F:oxidoreductase activity"/>
    <property type="evidence" value="ECO:0007669"/>
    <property type="project" value="UniProtKB-KW"/>
</dbReference>
<name>A0A5N6KV14_9ROSI</name>
<organism evidence="5 6">
    <name type="scientific">Carpinus fangiana</name>
    <dbReference type="NCBI Taxonomy" id="176857"/>
    <lineage>
        <taxon>Eukaryota</taxon>
        <taxon>Viridiplantae</taxon>
        <taxon>Streptophyta</taxon>
        <taxon>Embryophyta</taxon>
        <taxon>Tracheophyta</taxon>
        <taxon>Spermatophyta</taxon>
        <taxon>Magnoliopsida</taxon>
        <taxon>eudicotyledons</taxon>
        <taxon>Gunneridae</taxon>
        <taxon>Pentapetalae</taxon>
        <taxon>rosids</taxon>
        <taxon>fabids</taxon>
        <taxon>Fagales</taxon>
        <taxon>Betulaceae</taxon>
        <taxon>Carpinus</taxon>
    </lineage>
</organism>
<gene>
    <name evidence="5" type="ORF">FH972_023266</name>
</gene>
<sequence length="277" mass="29218">MSGRLHARVAVITGAASGLGRAIALTFAAEGARIVCADLRPDFAASWGGEAGATHEVLQRLHGPDSAIFVSCDVSDKVSVKGLVASTVQWAGRLDIMINNAGISAEGVHEQPLRVHETPLSTFDRTMAINVRGVFIGCKYALAQMMEQEPLPPNDRGDRTRGWIVNMASILGTVAIAAASSYTASKHAVIGLTKQVAVEYAKDRIHCNAMCPGFVETALTKRVLASEMLGPMLTAAHPWGTLGKPNDIAKAVLFLASDDASWVTGHSLLVDGGYTAQ</sequence>
<comment type="similarity">
    <text evidence="1">Belongs to the short-chain dehydrogenases/reductases (SDR) family.</text>
</comment>
<accession>A0A5N6KV14</accession>
<dbReference type="CDD" id="cd05233">
    <property type="entry name" value="SDR_c"/>
    <property type="match status" value="1"/>
</dbReference>